<dbReference type="InterPro" id="IPR013103">
    <property type="entry name" value="RVT_2"/>
</dbReference>
<dbReference type="Gene3D" id="3.30.420.10">
    <property type="entry name" value="Ribonuclease H-like superfamily/Ribonuclease H"/>
    <property type="match status" value="1"/>
</dbReference>
<evidence type="ECO:0000259" key="1">
    <source>
        <dbReference type="PROSITE" id="PS50994"/>
    </source>
</evidence>
<dbReference type="AlphaFoldDB" id="A0AAU9NQH7"/>
<accession>A0AAU9NQH7</accession>
<dbReference type="GO" id="GO:0015074">
    <property type="term" value="P:DNA integration"/>
    <property type="evidence" value="ECO:0007669"/>
    <property type="project" value="InterPro"/>
</dbReference>
<dbReference type="InterPro" id="IPR036397">
    <property type="entry name" value="RNaseH_sf"/>
</dbReference>
<dbReference type="PANTHER" id="PTHR11439">
    <property type="entry name" value="GAG-POL-RELATED RETROTRANSPOSON"/>
    <property type="match status" value="1"/>
</dbReference>
<dbReference type="Pfam" id="PF07727">
    <property type="entry name" value="RVT_2"/>
    <property type="match status" value="1"/>
</dbReference>
<gene>
    <name evidence="2" type="ORF">LVIROSA_LOCUS26325</name>
</gene>
<dbReference type="Pfam" id="PF13976">
    <property type="entry name" value="gag_pre-integrs"/>
    <property type="match status" value="1"/>
</dbReference>
<evidence type="ECO:0000313" key="3">
    <source>
        <dbReference type="Proteomes" id="UP001157418"/>
    </source>
</evidence>
<sequence length="897" mass="101392">MQGLRRSEDVEHGKINLIMGNKKVAPVAKIGVYTLLLDSGLKLDLNKCVYSSEMARNIISFHALYKQGFTFSFDNEIGSINAFFNNVLYFKALPCDGVYEAISVVDNLGNNVLCIDSSTSLDKASLWHCRLGHVSKKHIGQLQKDGVLESFGLKSDDSCESCLCGKMTKSPFTGTCARGEGLLDLIHTDLTPPRTPQLNGVAERRNRTLLDMVRSMMSRASLSISFWGYPLETVAHILNLVPTKKVAKRPHEMWTRKVPNLDHIKIWGCEAFVRRETHDKLEPRSERCIFIGYPQKSFGYLFYRPSENVVFVDRRGVFREREFINQGDSGRQIDLEEIQDSIGEGTSDTSNQLEEEIPVDPADGSILPRRSTRVRNTPEFYYGFHITTEGDTFISDSTLANLDETNSVKEAMAGPESAKWKEAMDSEIQSMYDNQVWNLVENVPGRKTVGCKWIFKKKTDMDGKVHTYKARLVAKRFTQTQGIDYDETFSLVAKIKSIRVMLAIAASHDYGIWKMDVKTAFLNGKLAEDVYMNQPEGFVSAEYPNRVCKLEKSIYGLKQASRSWNLCFDEKVKEFGNDIPTLQKVKSWLGKCFAMKDLGEAAYILGIRILRERSKRLIGLSQSIYLDKVLKRFNMQNSKKGELPIQSNVKLSKAQSPSIEDGIAEMSRLPYASAVGSIMYAMTCTRPDVAFALIMVSRYQGNPGKAHWTAVKNILKYMRRTKDWILTLGGSDDLRVVGYSDASFQTDRDNFRSQSGWVFTQNGGAITWKSSKQEIVADSTCESEYIAASEAEKEAIWLRNFIGDLGVVPAIKEPMEIFCDSNSAVALAKEPRDHGRSRHIDRKYRFIRHKIEEGLLVAKRVSSDENPADPLTKGLTRVKHLQHTRRIGLRDDISFTD</sequence>
<feature type="domain" description="Integrase catalytic" evidence="1">
    <location>
        <begin position="186"/>
        <end position="258"/>
    </location>
</feature>
<dbReference type="SUPFAM" id="SSF56672">
    <property type="entry name" value="DNA/RNA polymerases"/>
    <property type="match status" value="1"/>
</dbReference>
<dbReference type="InterPro" id="IPR001584">
    <property type="entry name" value="Integrase_cat-core"/>
</dbReference>
<dbReference type="InterPro" id="IPR012337">
    <property type="entry name" value="RNaseH-like_sf"/>
</dbReference>
<dbReference type="InterPro" id="IPR025724">
    <property type="entry name" value="GAG-pre-integrase_dom"/>
</dbReference>
<dbReference type="CDD" id="cd09272">
    <property type="entry name" value="RNase_HI_RT_Ty1"/>
    <property type="match status" value="1"/>
</dbReference>
<name>A0AAU9NQH7_9ASTR</name>
<dbReference type="PANTHER" id="PTHR11439:SF496">
    <property type="entry name" value="RNA-DIRECTED DNA POLYMERASE"/>
    <property type="match status" value="1"/>
</dbReference>
<dbReference type="InterPro" id="IPR043502">
    <property type="entry name" value="DNA/RNA_pol_sf"/>
</dbReference>
<organism evidence="2 3">
    <name type="scientific">Lactuca virosa</name>
    <dbReference type="NCBI Taxonomy" id="75947"/>
    <lineage>
        <taxon>Eukaryota</taxon>
        <taxon>Viridiplantae</taxon>
        <taxon>Streptophyta</taxon>
        <taxon>Embryophyta</taxon>
        <taxon>Tracheophyta</taxon>
        <taxon>Spermatophyta</taxon>
        <taxon>Magnoliopsida</taxon>
        <taxon>eudicotyledons</taxon>
        <taxon>Gunneridae</taxon>
        <taxon>Pentapetalae</taxon>
        <taxon>asterids</taxon>
        <taxon>campanulids</taxon>
        <taxon>Asterales</taxon>
        <taxon>Asteraceae</taxon>
        <taxon>Cichorioideae</taxon>
        <taxon>Cichorieae</taxon>
        <taxon>Lactucinae</taxon>
        <taxon>Lactuca</taxon>
    </lineage>
</organism>
<dbReference type="EMBL" id="CAKMRJ010005412">
    <property type="protein sequence ID" value="CAH1440171.1"/>
    <property type="molecule type" value="Genomic_DNA"/>
</dbReference>
<protein>
    <recommendedName>
        <fullName evidence="1">Integrase catalytic domain-containing protein</fullName>
    </recommendedName>
</protein>
<proteinExistence type="predicted"/>
<keyword evidence="3" id="KW-1185">Reference proteome</keyword>
<dbReference type="PROSITE" id="PS50994">
    <property type="entry name" value="INTEGRASE"/>
    <property type="match status" value="1"/>
</dbReference>
<dbReference type="Proteomes" id="UP001157418">
    <property type="component" value="Unassembled WGS sequence"/>
</dbReference>
<evidence type="ECO:0000313" key="2">
    <source>
        <dbReference type="EMBL" id="CAH1440171.1"/>
    </source>
</evidence>
<dbReference type="Pfam" id="PF25597">
    <property type="entry name" value="SH3_retrovirus"/>
    <property type="match status" value="1"/>
</dbReference>
<reference evidence="2 3" key="1">
    <citation type="submission" date="2022-01" db="EMBL/GenBank/DDBJ databases">
        <authorList>
            <person name="Xiong W."/>
            <person name="Schranz E."/>
        </authorList>
    </citation>
    <scope>NUCLEOTIDE SEQUENCE [LARGE SCALE GENOMIC DNA]</scope>
</reference>
<dbReference type="SUPFAM" id="SSF53098">
    <property type="entry name" value="Ribonuclease H-like"/>
    <property type="match status" value="1"/>
</dbReference>
<comment type="caution">
    <text evidence="2">The sequence shown here is derived from an EMBL/GenBank/DDBJ whole genome shotgun (WGS) entry which is preliminary data.</text>
</comment>
<dbReference type="InterPro" id="IPR057670">
    <property type="entry name" value="SH3_retrovirus"/>
</dbReference>
<dbReference type="GO" id="GO:0003676">
    <property type="term" value="F:nucleic acid binding"/>
    <property type="evidence" value="ECO:0007669"/>
    <property type="project" value="InterPro"/>
</dbReference>